<feature type="domain" description="C3H1-type" evidence="7">
    <location>
        <begin position="220"/>
        <end position="248"/>
    </location>
</feature>
<accession>A0A843VCN5</accession>
<sequence>MEGALTLPLSSSFVTGTPTSCPSSAIDGESSSSASVDVPAALLHVQRQQILCKLQGTVDCYNDCFRSLRLALDDLEILRQENLALSAENLGLSLLLEERENEVLSAPPGSGSVLGASSGIRQIGAAGEENAPPAEGLVDSGCGKTGARGVLPKSISIRSKGFLKAKDPTAGGGTVSPDDAGGSGDAVGHPSRSLPLGSVQVAEETDVQGGIAVQVYNQGTVKTELCNKWEDMGWCPYGDLCQFAHGVDELRPVIRHPRYKTQLCRMLNAPGGCPYGHRCHFRHAVLPKQDC</sequence>
<comment type="caution">
    <text evidence="8">The sequence shown here is derived from an EMBL/GenBank/DDBJ whole genome shotgun (WGS) entry which is preliminary data.</text>
</comment>
<evidence type="ECO:0000256" key="6">
    <source>
        <dbReference type="SAM" id="MobiDB-lite"/>
    </source>
</evidence>
<dbReference type="EMBL" id="NMUH01001654">
    <property type="protein sequence ID" value="MQL94271.1"/>
    <property type="molecule type" value="Genomic_DNA"/>
</dbReference>
<dbReference type="SMART" id="SM00356">
    <property type="entry name" value="ZnF_C3H1"/>
    <property type="match status" value="2"/>
</dbReference>
<dbReference type="Pfam" id="PF00642">
    <property type="entry name" value="zf-CCCH"/>
    <property type="match status" value="1"/>
</dbReference>
<evidence type="ECO:0000256" key="5">
    <source>
        <dbReference type="PROSITE-ProRule" id="PRU00723"/>
    </source>
</evidence>
<evidence type="ECO:0000256" key="2">
    <source>
        <dbReference type="ARBA" id="ARBA00022737"/>
    </source>
</evidence>
<dbReference type="SUPFAM" id="SSF90229">
    <property type="entry name" value="CCCH zinc finger"/>
    <property type="match status" value="2"/>
</dbReference>
<gene>
    <name evidence="8" type="ORF">Taro_026925</name>
</gene>
<dbReference type="PROSITE" id="PS50103">
    <property type="entry name" value="ZF_C3H1"/>
    <property type="match status" value="2"/>
</dbReference>
<dbReference type="PANTHER" id="PTHR12547:SF153">
    <property type="entry name" value="ZINC FINGER CCCH DOMAIN-CONTAINING PROTEIN 9"/>
    <property type="match status" value="1"/>
</dbReference>
<feature type="region of interest" description="Disordered" evidence="6">
    <location>
        <begin position="166"/>
        <end position="193"/>
    </location>
</feature>
<dbReference type="FunFam" id="4.10.1000.10:FF:000002">
    <property type="entry name" value="Zinc finger protein 36, C3H1 type-like 1"/>
    <property type="match status" value="1"/>
</dbReference>
<dbReference type="FunFam" id="4.10.1000.10:FF:000001">
    <property type="entry name" value="zinc finger CCCH domain-containing protein 15-like"/>
    <property type="match status" value="1"/>
</dbReference>
<dbReference type="InterPro" id="IPR045877">
    <property type="entry name" value="ZFP36-like"/>
</dbReference>
<protein>
    <recommendedName>
        <fullName evidence="7">C3H1-type domain-containing protein</fullName>
    </recommendedName>
</protein>
<keyword evidence="9" id="KW-1185">Reference proteome</keyword>
<feature type="zinc finger region" description="C3H1-type" evidence="5">
    <location>
        <begin position="258"/>
        <end position="286"/>
    </location>
</feature>
<dbReference type="GO" id="GO:0003729">
    <property type="term" value="F:mRNA binding"/>
    <property type="evidence" value="ECO:0007669"/>
    <property type="project" value="InterPro"/>
</dbReference>
<keyword evidence="3 5" id="KW-0863">Zinc-finger</keyword>
<dbReference type="OrthoDB" id="410307at2759"/>
<organism evidence="8 9">
    <name type="scientific">Colocasia esculenta</name>
    <name type="common">Wild taro</name>
    <name type="synonym">Arum esculentum</name>
    <dbReference type="NCBI Taxonomy" id="4460"/>
    <lineage>
        <taxon>Eukaryota</taxon>
        <taxon>Viridiplantae</taxon>
        <taxon>Streptophyta</taxon>
        <taxon>Embryophyta</taxon>
        <taxon>Tracheophyta</taxon>
        <taxon>Spermatophyta</taxon>
        <taxon>Magnoliopsida</taxon>
        <taxon>Liliopsida</taxon>
        <taxon>Araceae</taxon>
        <taxon>Aroideae</taxon>
        <taxon>Colocasieae</taxon>
        <taxon>Colocasia</taxon>
    </lineage>
</organism>
<evidence type="ECO:0000256" key="3">
    <source>
        <dbReference type="ARBA" id="ARBA00022771"/>
    </source>
</evidence>
<feature type="zinc finger region" description="C3H1-type" evidence="5">
    <location>
        <begin position="220"/>
        <end position="248"/>
    </location>
</feature>
<reference evidence="8" key="1">
    <citation type="submission" date="2017-07" db="EMBL/GenBank/DDBJ databases">
        <title>Taro Niue Genome Assembly and Annotation.</title>
        <authorList>
            <person name="Atibalentja N."/>
            <person name="Keating K."/>
            <person name="Fields C.J."/>
        </authorList>
    </citation>
    <scope>NUCLEOTIDE SEQUENCE</scope>
    <source>
        <strain evidence="8">Niue_2</strain>
        <tissue evidence="8">Leaf</tissue>
    </source>
</reference>
<evidence type="ECO:0000256" key="4">
    <source>
        <dbReference type="ARBA" id="ARBA00022833"/>
    </source>
</evidence>
<keyword evidence="4 5" id="KW-0862">Zinc</keyword>
<keyword evidence="1 5" id="KW-0479">Metal-binding</keyword>
<keyword evidence="2" id="KW-0677">Repeat</keyword>
<proteinExistence type="predicted"/>
<evidence type="ECO:0000313" key="8">
    <source>
        <dbReference type="EMBL" id="MQL94271.1"/>
    </source>
</evidence>
<evidence type="ECO:0000256" key="1">
    <source>
        <dbReference type="ARBA" id="ARBA00022723"/>
    </source>
</evidence>
<dbReference type="Gene3D" id="4.10.1000.10">
    <property type="entry name" value="Zinc finger, CCCH-type"/>
    <property type="match status" value="2"/>
</dbReference>
<dbReference type="AlphaFoldDB" id="A0A843VCN5"/>
<name>A0A843VCN5_COLES</name>
<dbReference type="GO" id="GO:0008270">
    <property type="term" value="F:zinc ion binding"/>
    <property type="evidence" value="ECO:0007669"/>
    <property type="project" value="UniProtKB-KW"/>
</dbReference>
<dbReference type="InterPro" id="IPR000571">
    <property type="entry name" value="Znf_CCCH"/>
</dbReference>
<feature type="domain" description="C3H1-type" evidence="7">
    <location>
        <begin position="258"/>
        <end position="286"/>
    </location>
</feature>
<dbReference type="PANTHER" id="PTHR12547">
    <property type="entry name" value="CCCH ZINC FINGER/TIS11-RELATED"/>
    <property type="match status" value="1"/>
</dbReference>
<dbReference type="Proteomes" id="UP000652761">
    <property type="component" value="Unassembled WGS sequence"/>
</dbReference>
<evidence type="ECO:0000313" key="9">
    <source>
        <dbReference type="Proteomes" id="UP000652761"/>
    </source>
</evidence>
<evidence type="ECO:0000259" key="7">
    <source>
        <dbReference type="PROSITE" id="PS50103"/>
    </source>
</evidence>
<dbReference type="InterPro" id="IPR036855">
    <property type="entry name" value="Znf_CCCH_sf"/>
</dbReference>